<accession>A0A537LCG0</accession>
<protein>
    <submittedName>
        <fullName evidence="3">Uncharacterized protein</fullName>
    </submittedName>
</protein>
<feature type="compositionally biased region" description="Polar residues" evidence="1">
    <location>
        <begin position="119"/>
        <end position="143"/>
    </location>
</feature>
<reference evidence="3 4" key="1">
    <citation type="journal article" date="2019" name="Nat. Microbiol.">
        <title>Mediterranean grassland soil C-N compound turnover is dependent on rainfall and depth, and is mediated by genomically divergent microorganisms.</title>
        <authorList>
            <person name="Diamond S."/>
            <person name="Andeer P.F."/>
            <person name="Li Z."/>
            <person name="Crits-Christoph A."/>
            <person name="Burstein D."/>
            <person name="Anantharaman K."/>
            <person name="Lane K.R."/>
            <person name="Thomas B.C."/>
            <person name="Pan C."/>
            <person name="Northen T.R."/>
            <person name="Banfield J.F."/>
        </authorList>
    </citation>
    <scope>NUCLEOTIDE SEQUENCE [LARGE SCALE GENOMIC DNA]</scope>
    <source>
        <strain evidence="3">NP_4</strain>
    </source>
</reference>
<proteinExistence type="predicted"/>
<dbReference type="AlphaFoldDB" id="A0A537LCG0"/>
<evidence type="ECO:0000256" key="1">
    <source>
        <dbReference type="SAM" id="MobiDB-lite"/>
    </source>
</evidence>
<evidence type="ECO:0000313" key="3">
    <source>
        <dbReference type="EMBL" id="TMJ05660.1"/>
    </source>
</evidence>
<keyword evidence="2" id="KW-0472">Membrane</keyword>
<dbReference type="Proteomes" id="UP000319353">
    <property type="component" value="Unassembled WGS sequence"/>
</dbReference>
<feature type="region of interest" description="Disordered" evidence="1">
    <location>
        <begin position="117"/>
        <end position="159"/>
    </location>
</feature>
<keyword evidence="2" id="KW-1133">Transmembrane helix</keyword>
<gene>
    <name evidence="3" type="ORF">E6H01_02830</name>
</gene>
<sequence>MRVPANGEQVVARIGFAQRWLDRAKRQCTDGNLPRSVLTLVLADAEVHHALEAAGGPARAQTRRMTPAAFLLLGAALVSALLLASRGPAVSGVVSSPAPTLVRLSSSSGTLLEALGESTAMSRSTPLSTAAGTDTSRRPSTTRYPARTATPSDGVGLRPLSSAGGMSPVGIGSTHVSMSELIDLVLTAERALRQEPAGSSSP</sequence>
<evidence type="ECO:0000256" key="2">
    <source>
        <dbReference type="SAM" id="Phobius"/>
    </source>
</evidence>
<evidence type="ECO:0000313" key="4">
    <source>
        <dbReference type="Proteomes" id="UP000319353"/>
    </source>
</evidence>
<comment type="caution">
    <text evidence="3">The sequence shown here is derived from an EMBL/GenBank/DDBJ whole genome shotgun (WGS) entry which is preliminary data.</text>
</comment>
<organism evidence="3 4">
    <name type="scientific">Candidatus Segetimicrobium genomatis</name>
    <dbReference type="NCBI Taxonomy" id="2569760"/>
    <lineage>
        <taxon>Bacteria</taxon>
        <taxon>Bacillati</taxon>
        <taxon>Candidatus Sysuimicrobiota</taxon>
        <taxon>Candidatus Sysuimicrobiia</taxon>
        <taxon>Candidatus Sysuimicrobiales</taxon>
        <taxon>Candidatus Segetimicrobiaceae</taxon>
        <taxon>Candidatus Segetimicrobium</taxon>
    </lineage>
</organism>
<name>A0A537LCG0_9BACT</name>
<dbReference type="EMBL" id="VBAL01000025">
    <property type="protein sequence ID" value="TMJ05660.1"/>
    <property type="molecule type" value="Genomic_DNA"/>
</dbReference>
<feature type="transmembrane region" description="Helical" evidence="2">
    <location>
        <begin position="68"/>
        <end position="85"/>
    </location>
</feature>
<keyword evidence="2" id="KW-0812">Transmembrane</keyword>